<evidence type="ECO:0000256" key="1">
    <source>
        <dbReference type="ARBA" id="ARBA00022801"/>
    </source>
</evidence>
<dbReference type="EMBL" id="KN881630">
    <property type="protein sequence ID" value="KIY52688.1"/>
    <property type="molecule type" value="Genomic_DNA"/>
</dbReference>
<gene>
    <name evidence="3" type="ORF">FISHEDRAFT_69504</name>
</gene>
<organism evidence="3 4">
    <name type="scientific">Fistulina hepatica ATCC 64428</name>
    <dbReference type="NCBI Taxonomy" id="1128425"/>
    <lineage>
        <taxon>Eukaryota</taxon>
        <taxon>Fungi</taxon>
        <taxon>Dikarya</taxon>
        <taxon>Basidiomycota</taxon>
        <taxon>Agaricomycotina</taxon>
        <taxon>Agaricomycetes</taxon>
        <taxon>Agaricomycetidae</taxon>
        <taxon>Agaricales</taxon>
        <taxon>Fistulinaceae</taxon>
        <taxon>Fistulina</taxon>
    </lineage>
</organism>
<keyword evidence="4" id="KW-1185">Reference proteome</keyword>
<dbReference type="PANTHER" id="PTHR48081:SF8">
    <property type="entry name" value="ALPHA_BETA HYDROLASE FOLD-3 DOMAIN-CONTAINING PROTEIN-RELATED"/>
    <property type="match status" value="1"/>
</dbReference>
<dbReference type="Pfam" id="PF07859">
    <property type="entry name" value="Abhydrolase_3"/>
    <property type="match status" value="1"/>
</dbReference>
<sequence length="328" mass="35647">MSQVAQPLHPDIVPRLDSEYKAFHESHLANIIPPHTLPWDPSIRNAPAVPGGSPLLEVGGTKDYKLSQFSVRVFTPKDSASTNGWPVFIFFHGGGWTLGNISSENSFCTNMCSRAKCAVVSVDYRLAPEHPYPAAVEDAVEALKWVHGKGESLGFNVKKIAIGGSSSGGNLAAVAALRAPSLDPPVPLVFQMLIVPVTDNTADVSGVPHVSWKENIYTPWLSPARMMWFRRNYLPNVEDWAKWDASPLFAPDELVAKTPKAWIAVAELDILRDEGIVYGDKLKKMGVEAEVKVYRGAPHPIMAMDGVLSVGQQLVTDAVEALSSAFLP</sequence>
<accession>A0A0D7API9</accession>
<dbReference type="Proteomes" id="UP000054144">
    <property type="component" value="Unassembled WGS sequence"/>
</dbReference>
<protein>
    <recommendedName>
        <fullName evidence="2">Alpha/beta hydrolase fold-3 domain-containing protein</fullName>
    </recommendedName>
</protein>
<dbReference type="Gene3D" id="3.40.50.1820">
    <property type="entry name" value="alpha/beta hydrolase"/>
    <property type="match status" value="1"/>
</dbReference>
<evidence type="ECO:0000313" key="4">
    <source>
        <dbReference type="Proteomes" id="UP000054144"/>
    </source>
</evidence>
<dbReference type="SUPFAM" id="SSF53474">
    <property type="entry name" value="alpha/beta-Hydrolases"/>
    <property type="match status" value="1"/>
</dbReference>
<dbReference type="InterPro" id="IPR029058">
    <property type="entry name" value="AB_hydrolase_fold"/>
</dbReference>
<dbReference type="PANTHER" id="PTHR48081">
    <property type="entry name" value="AB HYDROLASE SUPERFAMILY PROTEIN C4A8.06C"/>
    <property type="match status" value="1"/>
</dbReference>
<reference evidence="3 4" key="1">
    <citation type="journal article" date="2015" name="Fungal Genet. Biol.">
        <title>Evolution of novel wood decay mechanisms in Agaricales revealed by the genome sequences of Fistulina hepatica and Cylindrobasidium torrendii.</title>
        <authorList>
            <person name="Floudas D."/>
            <person name="Held B.W."/>
            <person name="Riley R."/>
            <person name="Nagy L.G."/>
            <person name="Koehler G."/>
            <person name="Ransdell A.S."/>
            <person name="Younus H."/>
            <person name="Chow J."/>
            <person name="Chiniquy J."/>
            <person name="Lipzen A."/>
            <person name="Tritt A."/>
            <person name="Sun H."/>
            <person name="Haridas S."/>
            <person name="LaButti K."/>
            <person name="Ohm R.A."/>
            <person name="Kues U."/>
            <person name="Blanchette R.A."/>
            <person name="Grigoriev I.V."/>
            <person name="Minto R.E."/>
            <person name="Hibbett D.S."/>
        </authorList>
    </citation>
    <scope>NUCLEOTIDE SEQUENCE [LARGE SCALE GENOMIC DNA]</scope>
    <source>
        <strain evidence="3 4">ATCC 64428</strain>
    </source>
</reference>
<evidence type="ECO:0000313" key="3">
    <source>
        <dbReference type="EMBL" id="KIY52688.1"/>
    </source>
</evidence>
<keyword evidence="1" id="KW-0378">Hydrolase</keyword>
<dbReference type="GO" id="GO:0016787">
    <property type="term" value="F:hydrolase activity"/>
    <property type="evidence" value="ECO:0007669"/>
    <property type="project" value="UniProtKB-KW"/>
</dbReference>
<evidence type="ECO:0000259" key="2">
    <source>
        <dbReference type="Pfam" id="PF07859"/>
    </source>
</evidence>
<proteinExistence type="predicted"/>
<feature type="domain" description="Alpha/beta hydrolase fold-3" evidence="2">
    <location>
        <begin position="89"/>
        <end position="301"/>
    </location>
</feature>
<dbReference type="AlphaFoldDB" id="A0A0D7API9"/>
<dbReference type="InterPro" id="IPR050300">
    <property type="entry name" value="GDXG_lipolytic_enzyme"/>
</dbReference>
<dbReference type="InterPro" id="IPR013094">
    <property type="entry name" value="AB_hydrolase_3"/>
</dbReference>
<name>A0A0D7API9_9AGAR</name>
<dbReference type="OrthoDB" id="408631at2759"/>